<feature type="chain" id="PRO_5044658810" description="Olee1-like protein" evidence="3">
    <location>
        <begin position="26"/>
        <end position="169"/>
    </location>
</feature>
<name>A0A7J6DSK2_CANSA</name>
<gene>
    <name evidence="5" type="ORF">G4B88_004764</name>
    <name evidence="4" type="ORF">G4B88_029050</name>
</gene>
<keyword evidence="2" id="KW-1015">Disulfide bond</keyword>
<evidence type="ECO:0000256" key="1">
    <source>
        <dbReference type="ARBA" id="ARBA00010049"/>
    </source>
</evidence>
<evidence type="ECO:0000313" key="4">
    <source>
        <dbReference type="EMBL" id="KAF4349081.1"/>
    </source>
</evidence>
<dbReference type="InterPro" id="IPR006040">
    <property type="entry name" value="Allergen_Ole_e_I_CS"/>
</dbReference>
<evidence type="ECO:0000256" key="3">
    <source>
        <dbReference type="SAM" id="SignalP"/>
    </source>
</evidence>
<dbReference type="PANTHER" id="PTHR31614:SF2">
    <property type="entry name" value="F28N24.16 PROTEIN"/>
    <property type="match status" value="1"/>
</dbReference>
<dbReference type="PANTHER" id="PTHR31614">
    <property type="entry name" value="PROTEIN DOWNSTREAM OF FLC-RELATED"/>
    <property type="match status" value="1"/>
</dbReference>
<dbReference type="OrthoDB" id="1888725at2759"/>
<reference evidence="4 6" key="1">
    <citation type="journal article" date="2020" name="bioRxiv">
        <title>Sequence and annotation of 42 cannabis genomes reveals extensive copy number variation in cannabinoid synthesis and pathogen resistance genes.</title>
        <authorList>
            <person name="Mckernan K.J."/>
            <person name="Helbert Y."/>
            <person name="Kane L.T."/>
            <person name="Ebling H."/>
            <person name="Zhang L."/>
            <person name="Liu B."/>
            <person name="Eaton Z."/>
            <person name="Mclaughlin S."/>
            <person name="Kingan S."/>
            <person name="Baybayan P."/>
            <person name="Concepcion G."/>
            <person name="Jordan M."/>
            <person name="Riva A."/>
            <person name="Barbazuk W."/>
            <person name="Harkins T."/>
        </authorList>
    </citation>
    <scope>NUCLEOTIDE SEQUENCE [LARGE SCALE GENOMIC DNA]</scope>
    <source>
        <strain evidence="6">cv. Jamaican Lion 4</strain>
        <strain evidence="4">Father</strain>
        <tissue evidence="4">Leaf</tissue>
    </source>
</reference>
<evidence type="ECO:0000313" key="6">
    <source>
        <dbReference type="Proteomes" id="UP000583929"/>
    </source>
</evidence>
<dbReference type="InterPro" id="IPR006041">
    <property type="entry name" value="Pollen_Ole_e1_allergen"/>
</dbReference>
<dbReference type="Pfam" id="PF01190">
    <property type="entry name" value="Pollen_Ole_e_1"/>
    <property type="match status" value="1"/>
</dbReference>
<dbReference type="EMBL" id="JAATIQ010000653">
    <property type="protein sequence ID" value="KAF4349081.1"/>
    <property type="molecule type" value="Genomic_DNA"/>
</dbReference>
<dbReference type="OMA" id="ICAIELV"/>
<dbReference type="GO" id="GO:0005615">
    <property type="term" value="C:extracellular space"/>
    <property type="evidence" value="ECO:0007669"/>
    <property type="project" value="InterPro"/>
</dbReference>
<evidence type="ECO:0000256" key="2">
    <source>
        <dbReference type="ARBA" id="ARBA00023157"/>
    </source>
</evidence>
<dbReference type="AlphaFoldDB" id="A0A7J6DSK2"/>
<dbReference type="PROSITE" id="PS00925">
    <property type="entry name" value="OLEEI"/>
    <property type="match status" value="1"/>
</dbReference>
<feature type="signal peptide" evidence="3">
    <location>
        <begin position="1"/>
        <end position="25"/>
    </location>
</feature>
<proteinExistence type="inferred from homology"/>
<dbReference type="EMBL" id="JAATIQ010000165">
    <property type="protein sequence ID" value="KAF4375013.1"/>
    <property type="molecule type" value="Genomic_DNA"/>
</dbReference>
<evidence type="ECO:0000313" key="5">
    <source>
        <dbReference type="EMBL" id="KAF4375013.1"/>
    </source>
</evidence>
<keyword evidence="6" id="KW-1185">Reference proteome</keyword>
<comment type="caution">
    <text evidence="4">The sequence shown here is derived from an EMBL/GenBank/DDBJ whole genome shotgun (WGS) entry which is preliminary data.</text>
</comment>
<accession>A0A803PXE8</accession>
<keyword evidence="3" id="KW-0732">Signal</keyword>
<evidence type="ECO:0008006" key="7">
    <source>
        <dbReference type="Google" id="ProtNLM"/>
    </source>
</evidence>
<organism evidence="4 6">
    <name type="scientific">Cannabis sativa</name>
    <name type="common">Hemp</name>
    <name type="synonym">Marijuana</name>
    <dbReference type="NCBI Taxonomy" id="3483"/>
    <lineage>
        <taxon>Eukaryota</taxon>
        <taxon>Viridiplantae</taxon>
        <taxon>Streptophyta</taxon>
        <taxon>Embryophyta</taxon>
        <taxon>Tracheophyta</taxon>
        <taxon>Spermatophyta</taxon>
        <taxon>Magnoliopsida</taxon>
        <taxon>eudicotyledons</taxon>
        <taxon>Gunneridae</taxon>
        <taxon>Pentapetalae</taxon>
        <taxon>rosids</taxon>
        <taxon>fabids</taxon>
        <taxon>Rosales</taxon>
        <taxon>Cannabaceae</taxon>
        <taxon>Cannabis</taxon>
    </lineage>
</organism>
<comment type="similarity">
    <text evidence="1">Belongs to the Ole e I family.</text>
</comment>
<sequence length="169" mass="18484">MKNNKCLMMFASALCLLGLLGLGECVEPNLIVEGKVYCDTCRAQFVTKASVYMKDARVRLECSESEKGKVIYSAEAVTDATGTYRIPVSGEHEDDICAIELVKSSDPECSEINSEPYQKLSARISLTTNNGIASNVRQANPLGFLKKTPLPQCKDVLKQMGLTPEDLNN</sequence>
<accession>A0A7J6DSK2</accession>
<dbReference type="Proteomes" id="UP000583929">
    <property type="component" value="Unassembled WGS sequence"/>
</dbReference>
<protein>
    <recommendedName>
        <fullName evidence="7">Olee1-like protein</fullName>
    </recommendedName>
</protein>